<sequence length="178" mass="20830">MKFLLMERGCWSFIEGAEPPLNETTATRCDKSEYKQRQGRALATIYYGIEEQFRTLMSSITSPSKAWIILKEQFEPVSRTSVIRLLDEFFSIKFNPDTESIAVFIARIRKLVERLKNVGHPLNDMYCAFQAIRTLSPEFQGIVQILYRWPDEDFKLDIIEIELIAEENRLKQLKNNLS</sequence>
<evidence type="ECO:0000313" key="1">
    <source>
        <dbReference type="EMBL" id="GFQ83371.1"/>
    </source>
</evidence>
<name>A0A8X6KTC5_TRICU</name>
<accession>A0A8X6KTC5</accession>
<organism evidence="1 2">
    <name type="scientific">Trichonephila clavata</name>
    <name type="common">Joro spider</name>
    <name type="synonym">Nephila clavata</name>
    <dbReference type="NCBI Taxonomy" id="2740835"/>
    <lineage>
        <taxon>Eukaryota</taxon>
        <taxon>Metazoa</taxon>
        <taxon>Ecdysozoa</taxon>
        <taxon>Arthropoda</taxon>
        <taxon>Chelicerata</taxon>
        <taxon>Arachnida</taxon>
        <taxon>Araneae</taxon>
        <taxon>Araneomorphae</taxon>
        <taxon>Entelegynae</taxon>
        <taxon>Araneoidea</taxon>
        <taxon>Nephilidae</taxon>
        <taxon>Trichonephila</taxon>
    </lineage>
</organism>
<comment type="caution">
    <text evidence="1">The sequence shown here is derived from an EMBL/GenBank/DDBJ whole genome shotgun (WGS) entry which is preliminary data.</text>
</comment>
<proteinExistence type="predicted"/>
<protein>
    <submittedName>
        <fullName evidence="1">F-box only protein 38</fullName>
    </submittedName>
</protein>
<dbReference type="AlphaFoldDB" id="A0A8X6KTC5"/>
<keyword evidence="2" id="KW-1185">Reference proteome</keyword>
<dbReference type="Pfam" id="PF14223">
    <property type="entry name" value="Retrotran_gag_2"/>
    <property type="match status" value="1"/>
</dbReference>
<dbReference type="OrthoDB" id="6427446at2759"/>
<dbReference type="Proteomes" id="UP000887116">
    <property type="component" value="Unassembled WGS sequence"/>
</dbReference>
<evidence type="ECO:0000313" key="2">
    <source>
        <dbReference type="Proteomes" id="UP000887116"/>
    </source>
</evidence>
<gene>
    <name evidence="1" type="primary">NCL1_23785</name>
    <name evidence="1" type="ORF">TNCT_421411</name>
</gene>
<dbReference type="EMBL" id="BMAO01002801">
    <property type="protein sequence ID" value="GFQ83371.1"/>
    <property type="molecule type" value="Genomic_DNA"/>
</dbReference>
<reference evidence="1" key="1">
    <citation type="submission" date="2020-07" db="EMBL/GenBank/DDBJ databases">
        <title>Multicomponent nature underlies the extraordinary mechanical properties of spider dragline silk.</title>
        <authorList>
            <person name="Kono N."/>
            <person name="Nakamura H."/>
            <person name="Mori M."/>
            <person name="Yoshida Y."/>
            <person name="Ohtoshi R."/>
            <person name="Malay A.D."/>
            <person name="Moran D.A.P."/>
            <person name="Tomita M."/>
            <person name="Numata K."/>
            <person name="Arakawa K."/>
        </authorList>
    </citation>
    <scope>NUCLEOTIDE SEQUENCE</scope>
</reference>